<dbReference type="EMBL" id="GBXM01058748">
    <property type="protein sequence ID" value="JAH49829.1"/>
    <property type="molecule type" value="Transcribed_RNA"/>
</dbReference>
<reference evidence="1" key="1">
    <citation type="submission" date="2014-11" db="EMBL/GenBank/DDBJ databases">
        <authorList>
            <person name="Amaro Gonzalez C."/>
        </authorList>
    </citation>
    <scope>NUCLEOTIDE SEQUENCE</scope>
</reference>
<organism evidence="1">
    <name type="scientific">Anguilla anguilla</name>
    <name type="common">European freshwater eel</name>
    <name type="synonym">Muraena anguilla</name>
    <dbReference type="NCBI Taxonomy" id="7936"/>
    <lineage>
        <taxon>Eukaryota</taxon>
        <taxon>Metazoa</taxon>
        <taxon>Chordata</taxon>
        <taxon>Craniata</taxon>
        <taxon>Vertebrata</taxon>
        <taxon>Euteleostomi</taxon>
        <taxon>Actinopterygii</taxon>
        <taxon>Neopterygii</taxon>
        <taxon>Teleostei</taxon>
        <taxon>Anguilliformes</taxon>
        <taxon>Anguillidae</taxon>
        <taxon>Anguilla</taxon>
    </lineage>
</organism>
<name>A0A0E9T834_ANGAN</name>
<dbReference type="AlphaFoldDB" id="A0A0E9T834"/>
<proteinExistence type="predicted"/>
<reference evidence="1" key="2">
    <citation type="journal article" date="2015" name="Fish Shellfish Immunol.">
        <title>Early steps in the European eel (Anguilla anguilla)-Vibrio vulnificus interaction in the gills: Role of the RtxA13 toxin.</title>
        <authorList>
            <person name="Callol A."/>
            <person name="Pajuelo D."/>
            <person name="Ebbesson L."/>
            <person name="Teles M."/>
            <person name="MacKenzie S."/>
            <person name="Amaro C."/>
        </authorList>
    </citation>
    <scope>NUCLEOTIDE SEQUENCE</scope>
</reference>
<protein>
    <submittedName>
        <fullName evidence="1">Uncharacterized protein</fullName>
    </submittedName>
</protein>
<sequence>MSLQLLQPSSCSYEVGVGDEL</sequence>
<accession>A0A0E9T834</accession>
<evidence type="ECO:0000313" key="1">
    <source>
        <dbReference type="EMBL" id="JAH49829.1"/>
    </source>
</evidence>